<comment type="caution">
    <text evidence="2">The sequence shown here is derived from an EMBL/GenBank/DDBJ whole genome shotgun (WGS) entry which is preliminary data.</text>
</comment>
<name>A0A2U1LPH5_ARTAN</name>
<gene>
    <name evidence="2" type="ORF">CTI12_AA467260</name>
</gene>
<accession>A0A2U1LPH5</accession>
<keyword evidence="3" id="KW-1185">Reference proteome</keyword>
<dbReference type="Proteomes" id="UP000245207">
    <property type="component" value="Unassembled WGS sequence"/>
</dbReference>
<dbReference type="AlphaFoldDB" id="A0A2U1LPH5"/>
<evidence type="ECO:0000313" key="2">
    <source>
        <dbReference type="EMBL" id="PWA50874.1"/>
    </source>
</evidence>
<evidence type="ECO:0000313" key="3">
    <source>
        <dbReference type="Proteomes" id="UP000245207"/>
    </source>
</evidence>
<evidence type="ECO:0000256" key="1">
    <source>
        <dbReference type="SAM" id="MobiDB-lite"/>
    </source>
</evidence>
<organism evidence="2 3">
    <name type="scientific">Artemisia annua</name>
    <name type="common">Sweet wormwood</name>
    <dbReference type="NCBI Taxonomy" id="35608"/>
    <lineage>
        <taxon>Eukaryota</taxon>
        <taxon>Viridiplantae</taxon>
        <taxon>Streptophyta</taxon>
        <taxon>Embryophyta</taxon>
        <taxon>Tracheophyta</taxon>
        <taxon>Spermatophyta</taxon>
        <taxon>Magnoliopsida</taxon>
        <taxon>eudicotyledons</taxon>
        <taxon>Gunneridae</taxon>
        <taxon>Pentapetalae</taxon>
        <taxon>asterids</taxon>
        <taxon>campanulids</taxon>
        <taxon>Asterales</taxon>
        <taxon>Asteraceae</taxon>
        <taxon>Asteroideae</taxon>
        <taxon>Anthemideae</taxon>
        <taxon>Artemisiinae</taxon>
        <taxon>Artemisia</taxon>
    </lineage>
</organism>
<proteinExistence type="predicted"/>
<dbReference type="EMBL" id="PKPP01008374">
    <property type="protein sequence ID" value="PWA50874.1"/>
    <property type="molecule type" value="Genomic_DNA"/>
</dbReference>
<protein>
    <submittedName>
        <fullName evidence="2">Uncharacterized protein</fullName>
    </submittedName>
</protein>
<feature type="compositionally biased region" description="Basic and acidic residues" evidence="1">
    <location>
        <begin position="116"/>
        <end position="134"/>
    </location>
</feature>
<reference evidence="2 3" key="1">
    <citation type="journal article" date="2018" name="Mol. Plant">
        <title>The genome of Artemisia annua provides insight into the evolution of Asteraceae family and artemisinin biosynthesis.</title>
        <authorList>
            <person name="Shen Q."/>
            <person name="Zhang L."/>
            <person name="Liao Z."/>
            <person name="Wang S."/>
            <person name="Yan T."/>
            <person name="Shi P."/>
            <person name="Liu M."/>
            <person name="Fu X."/>
            <person name="Pan Q."/>
            <person name="Wang Y."/>
            <person name="Lv Z."/>
            <person name="Lu X."/>
            <person name="Zhang F."/>
            <person name="Jiang W."/>
            <person name="Ma Y."/>
            <person name="Chen M."/>
            <person name="Hao X."/>
            <person name="Li L."/>
            <person name="Tang Y."/>
            <person name="Lv G."/>
            <person name="Zhou Y."/>
            <person name="Sun X."/>
            <person name="Brodelius P.E."/>
            <person name="Rose J.K.C."/>
            <person name="Tang K."/>
        </authorList>
    </citation>
    <scope>NUCLEOTIDE SEQUENCE [LARGE SCALE GENOMIC DNA]</scope>
    <source>
        <strain evidence="3">cv. Huhao1</strain>
        <tissue evidence="2">Leaf</tissue>
    </source>
</reference>
<sequence length="140" mass="16259">MPDTIHDDVHVDEDYTPDLSKVEFDYACFLQRFVLTFMYLNSGRKVAGKIHKMRHCIMNGHPKDYDFSVFMWLLVENELKILILKSYYICLSHAMFDKVQHNNLFVNPVDDDVGRTGDDAGRTRDDVVGNEKRKQPSAPC</sequence>
<feature type="region of interest" description="Disordered" evidence="1">
    <location>
        <begin position="116"/>
        <end position="140"/>
    </location>
</feature>